<protein>
    <recommendedName>
        <fullName evidence="4">Nickel transport protein</fullName>
    </recommendedName>
</protein>
<dbReference type="EMBL" id="JAWDKD010000018">
    <property type="protein sequence ID" value="MDV0447332.1"/>
    <property type="molecule type" value="Genomic_DNA"/>
</dbReference>
<name>A0AAE4MKM0_9EURY</name>
<feature type="transmembrane region" description="Helical" evidence="1">
    <location>
        <begin position="127"/>
        <end position="148"/>
    </location>
</feature>
<sequence>MKIQKTISLLVLFSLMLTMLAAPAAAHGTYMTLEPNGVKVQAWYQGNEPMANCDYQVYAISVSNGTETESLYLTGKTDDNGTAVFDIKPGVNIYRVKVISGEHAAERRIDLAAGSSGAAGDHSHVSWFNVFAGLGYIVGIAGILMYFMSRKQKK</sequence>
<accession>A0AAE4MKM0</accession>
<dbReference type="RefSeq" id="WP_338099752.1">
    <property type="nucleotide sequence ID" value="NZ_JAWDKD010000018.1"/>
</dbReference>
<keyword evidence="1" id="KW-1133">Transmembrane helix</keyword>
<reference evidence="2" key="1">
    <citation type="submission" date="2023-06" db="EMBL/GenBank/DDBJ databases">
        <title>Genome sequence of Methanosarcinaceae archaeon Ag5.</title>
        <authorList>
            <person name="Protasov E."/>
            <person name="Platt K."/>
            <person name="Poehlein A."/>
            <person name="Daniel R."/>
            <person name="Brune A."/>
        </authorList>
    </citation>
    <scope>NUCLEOTIDE SEQUENCE</scope>
    <source>
        <strain evidence="2">Ag5</strain>
    </source>
</reference>
<proteinExistence type="predicted"/>
<organism evidence="2 3">
    <name type="scientific">Methanolapillus africanus</name>
    <dbReference type="NCBI Taxonomy" id="3028297"/>
    <lineage>
        <taxon>Archaea</taxon>
        <taxon>Methanobacteriati</taxon>
        <taxon>Methanobacteriota</taxon>
        <taxon>Stenosarchaea group</taxon>
        <taxon>Methanomicrobia</taxon>
        <taxon>Methanosarcinales</taxon>
        <taxon>Methanosarcinaceae</taxon>
        <taxon>Methanolapillus</taxon>
    </lineage>
</organism>
<gene>
    <name evidence="2" type="ORF">MsAg5_12170</name>
</gene>
<evidence type="ECO:0008006" key="4">
    <source>
        <dbReference type="Google" id="ProtNLM"/>
    </source>
</evidence>
<keyword evidence="1" id="KW-0812">Transmembrane</keyword>
<keyword evidence="3" id="KW-1185">Reference proteome</keyword>
<evidence type="ECO:0000256" key="1">
    <source>
        <dbReference type="SAM" id="Phobius"/>
    </source>
</evidence>
<evidence type="ECO:0000313" key="3">
    <source>
        <dbReference type="Proteomes" id="UP001271789"/>
    </source>
</evidence>
<evidence type="ECO:0000313" key="2">
    <source>
        <dbReference type="EMBL" id="MDV0447332.1"/>
    </source>
</evidence>
<dbReference type="AlphaFoldDB" id="A0AAE4MKM0"/>
<comment type="caution">
    <text evidence="2">The sequence shown here is derived from an EMBL/GenBank/DDBJ whole genome shotgun (WGS) entry which is preliminary data.</text>
</comment>
<dbReference type="Proteomes" id="UP001271789">
    <property type="component" value="Unassembled WGS sequence"/>
</dbReference>
<keyword evidence="1" id="KW-0472">Membrane</keyword>